<organism evidence="1">
    <name type="scientific">Anguilla anguilla</name>
    <name type="common">European freshwater eel</name>
    <name type="synonym">Muraena anguilla</name>
    <dbReference type="NCBI Taxonomy" id="7936"/>
    <lineage>
        <taxon>Eukaryota</taxon>
        <taxon>Metazoa</taxon>
        <taxon>Chordata</taxon>
        <taxon>Craniata</taxon>
        <taxon>Vertebrata</taxon>
        <taxon>Euteleostomi</taxon>
        <taxon>Actinopterygii</taxon>
        <taxon>Neopterygii</taxon>
        <taxon>Teleostei</taxon>
        <taxon>Anguilliformes</taxon>
        <taxon>Anguillidae</taxon>
        <taxon>Anguilla</taxon>
    </lineage>
</organism>
<reference evidence="1" key="2">
    <citation type="journal article" date="2015" name="Fish Shellfish Immunol.">
        <title>Early steps in the European eel (Anguilla anguilla)-Vibrio vulnificus interaction in the gills: Role of the RtxA13 toxin.</title>
        <authorList>
            <person name="Callol A."/>
            <person name="Pajuelo D."/>
            <person name="Ebbesson L."/>
            <person name="Teles M."/>
            <person name="MacKenzie S."/>
            <person name="Amaro C."/>
        </authorList>
    </citation>
    <scope>NUCLEOTIDE SEQUENCE</scope>
</reference>
<accession>A0A0E9T2I8</accession>
<reference evidence="1" key="1">
    <citation type="submission" date="2014-11" db="EMBL/GenBank/DDBJ databases">
        <authorList>
            <person name="Amaro Gonzalez C."/>
        </authorList>
    </citation>
    <scope>NUCLEOTIDE SEQUENCE</scope>
</reference>
<dbReference type="AlphaFoldDB" id="A0A0E9T2I8"/>
<sequence length="32" mass="3616">MLRHFQLSLPAHKWKGLAYILKVEGTLPAIAL</sequence>
<name>A0A0E9T2I8_ANGAN</name>
<evidence type="ECO:0000313" key="1">
    <source>
        <dbReference type="EMBL" id="JAH47769.1"/>
    </source>
</evidence>
<proteinExistence type="predicted"/>
<dbReference type="EMBL" id="GBXM01060808">
    <property type="protein sequence ID" value="JAH47769.1"/>
    <property type="molecule type" value="Transcribed_RNA"/>
</dbReference>
<protein>
    <submittedName>
        <fullName evidence="1">Uncharacterized protein</fullName>
    </submittedName>
</protein>